<dbReference type="OrthoDB" id="3890482at2759"/>
<feature type="non-terminal residue" evidence="1">
    <location>
        <position position="1"/>
    </location>
</feature>
<dbReference type="Proteomes" id="UP000799429">
    <property type="component" value="Unassembled WGS sequence"/>
</dbReference>
<accession>A0A9P4S3W4</accession>
<dbReference type="EMBL" id="MU006117">
    <property type="protein sequence ID" value="KAF2834588.1"/>
    <property type="molecule type" value="Genomic_DNA"/>
</dbReference>
<organism evidence="1 2">
    <name type="scientific">Patellaria atrata CBS 101060</name>
    <dbReference type="NCBI Taxonomy" id="1346257"/>
    <lineage>
        <taxon>Eukaryota</taxon>
        <taxon>Fungi</taxon>
        <taxon>Dikarya</taxon>
        <taxon>Ascomycota</taxon>
        <taxon>Pezizomycotina</taxon>
        <taxon>Dothideomycetes</taxon>
        <taxon>Dothideomycetes incertae sedis</taxon>
        <taxon>Patellariales</taxon>
        <taxon>Patellariaceae</taxon>
        <taxon>Patellaria</taxon>
    </lineage>
</organism>
<name>A0A9P4S3W4_9PEZI</name>
<dbReference type="AlphaFoldDB" id="A0A9P4S3W4"/>
<evidence type="ECO:0000313" key="2">
    <source>
        <dbReference type="Proteomes" id="UP000799429"/>
    </source>
</evidence>
<gene>
    <name evidence="1" type="ORF">M501DRAFT_943910</name>
</gene>
<comment type="caution">
    <text evidence="1">The sequence shown here is derived from an EMBL/GenBank/DDBJ whole genome shotgun (WGS) entry which is preliminary data.</text>
</comment>
<reference evidence="1" key="1">
    <citation type="journal article" date="2020" name="Stud. Mycol.">
        <title>101 Dothideomycetes genomes: a test case for predicting lifestyles and emergence of pathogens.</title>
        <authorList>
            <person name="Haridas S."/>
            <person name="Albert R."/>
            <person name="Binder M."/>
            <person name="Bloem J."/>
            <person name="Labutti K."/>
            <person name="Salamov A."/>
            <person name="Andreopoulos B."/>
            <person name="Baker S."/>
            <person name="Barry K."/>
            <person name="Bills G."/>
            <person name="Bluhm B."/>
            <person name="Cannon C."/>
            <person name="Castanera R."/>
            <person name="Culley D."/>
            <person name="Daum C."/>
            <person name="Ezra D."/>
            <person name="Gonzalez J."/>
            <person name="Henrissat B."/>
            <person name="Kuo A."/>
            <person name="Liang C."/>
            <person name="Lipzen A."/>
            <person name="Lutzoni F."/>
            <person name="Magnuson J."/>
            <person name="Mondo S."/>
            <person name="Nolan M."/>
            <person name="Ohm R."/>
            <person name="Pangilinan J."/>
            <person name="Park H.-J."/>
            <person name="Ramirez L."/>
            <person name="Alfaro M."/>
            <person name="Sun H."/>
            <person name="Tritt A."/>
            <person name="Yoshinaga Y."/>
            <person name="Zwiers L.-H."/>
            <person name="Turgeon B."/>
            <person name="Goodwin S."/>
            <person name="Spatafora J."/>
            <person name="Crous P."/>
            <person name="Grigoriev I."/>
        </authorList>
    </citation>
    <scope>NUCLEOTIDE SEQUENCE</scope>
    <source>
        <strain evidence="1">CBS 101060</strain>
    </source>
</reference>
<proteinExistence type="predicted"/>
<sequence>SSVNTSKNASLKAGRKPSLLIWKTRRRAKSRTRWEYLRFNGEKQTTSSGWSICDE</sequence>
<evidence type="ECO:0000313" key="1">
    <source>
        <dbReference type="EMBL" id="KAF2834588.1"/>
    </source>
</evidence>
<keyword evidence="2" id="KW-1185">Reference proteome</keyword>
<protein>
    <submittedName>
        <fullName evidence="1">Uncharacterized protein</fullName>
    </submittedName>
</protein>